<keyword evidence="1" id="KW-1133">Transmembrane helix</keyword>
<dbReference type="EMBL" id="BMAV01000178">
    <property type="protein sequence ID" value="GFY37186.1"/>
    <property type="molecule type" value="Genomic_DNA"/>
</dbReference>
<dbReference type="Proteomes" id="UP000886998">
    <property type="component" value="Unassembled WGS sequence"/>
</dbReference>
<evidence type="ECO:0000256" key="1">
    <source>
        <dbReference type="SAM" id="Phobius"/>
    </source>
</evidence>
<dbReference type="AlphaFoldDB" id="A0A8X7BM66"/>
<keyword evidence="3" id="KW-1185">Reference proteome</keyword>
<reference evidence="2" key="1">
    <citation type="submission" date="2020-08" db="EMBL/GenBank/DDBJ databases">
        <title>Multicomponent nature underlies the extraordinary mechanical properties of spider dragline silk.</title>
        <authorList>
            <person name="Kono N."/>
            <person name="Nakamura H."/>
            <person name="Mori M."/>
            <person name="Yoshida Y."/>
            <person name="Ohtoshi R."/>
            <person name="Malay A.D."/>
            <person name="Moran D.A.P."/>
            <person name="Tomita M."/>
            <person name="Numata K."/>
            <person name="Arakawa K."/>
        </authorList>
    </citation>
    <scope>NUCLEOTIDE SEQUENCE</scope>
</reference>
<dbReference type="OrthoDB" id="78663at2759"/>
<sequence>MELKNASVEVGVTSTPKFTKFRILKNLVVISSTFVMLFTAYDGLSMPRVYNEKARDEVRKSYPQTPATSNQASTEVLSITASNTSVEDLTNKNSNTSSVEEISTRNLDKPNVERHATVNLATSYEHYYENSEDLISTPQMKMKYKEEVVSEKRDVQVRRNSYLVNNRFKVRAVSNDKEIDMKRDLYEFIIPTTEINTSPDITMSVIPSRQNREFFKKNQKKTGYFLFKNLLFDKFTALLGGSMDLFSILPKCGETSFYYILQRTPNINNSIFFCGLNFATQSTSGLFGEQMKIFDTFHWVSVIFCCNWCFTSFFVSRSSEDSKRTSKVFLKNSPRNAK</sequence>
<evidence type="ECO:0000313" key="3">
    <source>
        <dbReference type="Proteomes" id="UP000886998"/>
    </source>
</evidence>
<accession>A0A8X7BM66</accession>
<keyword evidence="1" id="KW-0472">Membrane</keyword>
<keyword evidence="1" id="KW-0812">Transmembrane</keyword>
<organism evidence="2 3">
    <name type="scientific">Trichonephila inaurata madagascariensis</name>
    <dbReference type="NCBI Taxonomy" id="2747483"/>
    <lineage>
        <taxon>Eukaryota</taxon>
        <taxon>Metazoa</taxon>
        <taxon>Ecdysozoa</taxon>
        <taxon>Arthropoda</taxon>
        <taxon>Chelicerata</taxon>
        <taxon>Arachnida</taxon>
        <taxon>Araneae</taxon>
        <taxon>Araneomorphae</taxon>
        <taxon>Entelegynae</taxon>
        <taxon>Araneoidea</taxon>
        <taxon>Nephilidae</taxon>
        <taxon>Trichonephila</taxon>
        <taxon>Trichonephila inaurata</taxon>
    </lineage>
</organism>
<evidence type="ECO:0000313" key="2">
    <source>
        <dbReference type="EMBL" id="GFY37186.1"/>
    </source>
</evidence>
<proteinExistence type="predicted"/>
<name>A0A8X7BM66_9ARAC</name>
<feature type="transmembrane region" description="Helical" evidence="1">
    <location>
        <begin position="23"/>
        <end position="41"/>
    </location>
</feature>
<comment type="caution">
    <text evidence="2">The sequence shown here is derived from an EMBL/GenBank/DDBJ whole genome shotgun (WGS) entry which is preliminary data.</text>
</comment>
<protein>
    <submittedName>
        <fullName evidence="2">UNC93-like protein</fullName>
    </submittedName>
</protein>
<gene>
    <name evidence="2" type="primary">NCL1_23906</name>
    <name evidence="2" type="ORF">TNIN_300111</name>
</gene>